<comment type="caution">
    <text evidence="2">The sequence shown here is derived from an EMBL/GenBank/DDBJ whole genome shotgun (WGS) entry which is preliminary data.</text>
</comment>
<gene>
    <name evidence="2" type="ORF">T11_8658</name>
</gene>
<dbReference type="Proteomes" id="UP000055024">
    <property type="component" value="Unassembled WGS sequence"/>
</dbReference>
<evidence type="ECO:0000313" key="3">
    <source>
        <dbReference type="Proteomes" id="UP000055024"/>
    </source>
</evidence>
<reference evidence="2 3" key="1">
    <citation type="submission" date="2015-01" db="EMBL/GenBank/DDBJ databases">
        <title>Evolution of Trichinella species and genotypes.</title>
        <authorList>
            <person name="Korhonen P.K."/>
            <person name="Edoardo P."/>
            <person name="Giuseppe L.R."/>
            <person name="Gasser R.B."/>
        </authorList>
    </citation>
    <scope>NUCLEOTIDE SEQUENCE [LARGE SCALE GENOMIC DNA]</scope>
    <source>
        <strain evidence="2">ISS1029</strain>
    </source>
</reference>
<name>A0A0V1HIV4_9BILA</name>
<dbReference type="AlphaFoldDB" id="A0A0V1HIV4"/>
<evidence type="ECO:0000313" key="2">
    <source>
        <dbReference type="EMBL" id="KRZ10148.1"/>
    </source>
</evidence>
<organism evidence="2 3">
    <name type="scientific">Trichinella zimbabwensis</name>
    <dbReference type="NCBI Taxonomy" id="268475"/>
    <lineage>
        <taxon>Eukaryota</taxon>
        <taxon>Metazoa</taxon>
        <taxon>Ecdysozoa</taxon>
        <taxon>Nematoda</taxon>
        <taxon>Enoplea</taxon>
        <taxon>Dorylaimia</taxon>
        <taxon>Trichinellida</taxon>
        <taxon>Trichinellidae</taxon>
        <taxon>Trichinella</taxon>
    </lineage>
</organism>
<dbReference type="OrthoDB" id="10470542at2759"/>
<protein>
    <submittedName>
        <fullName evidence="2">Uncharacterized protein</fullName>
    </submittedName>
</protein>
<keyword evidence="3" id="KW-1185">Reference proteome</keyword>
<accession>A0A0V1HIV4</accession>
<dbReference type="EMBL" id="JYDP01000063">
    <property type="protein sequence ID" value="KRZ10148.1"/>
    <property type="molecule type" value="Genomic_DNA"/>
</dbReference>
<proteinExistence type="predicted"/>
<keyword evidence="1" id="KW-1133">Transmembrane helix</keyword>
<feature type="transmembrane region" description="Helical" evidence="1">
    <location>
        <begin position="12"/>
        <end position="31"/>
    </location>
</feature>
<sequence length="82" mass="9222">MDVRCQLHLIYYLLGFVPVEMAALCICRAAATFGPTLKEKVYVYMIAVGENMPVTCFVKRYIFIFIVGFFNPPPPSPTPTSL</sequence>
<feature type="transmembrane region" description="Helical" evidence="1">
    <location>
        <begin position="43"/>
        <end position="70"/>
    </location>
</feature>
<evidence type="ECO:0000256" key="1">
    <source>
        <dbReference type="SAM" id="Phobius"/>
    </source>
</evidence>
<keyword evidence="1" id="KW-0812">Transmembrane</keyword>
<keyword evidence="1" id="KW-0472">Membrane</keyword>